<dbReference type="GeneTree" id="ENSGT00940000161685"/>
<feature type="compositionally biased region" description="Low complexity" evidence="11">
    <location>
        <begin position="14"/>
        <end position="24"/>
    </location>
</feature>
<dbReference type="Pfam" id="PF00038">
    <property type="entry name" value="Filament"/>
    <property type="match status" value="1"/>
</dbReference>
<dbReference type="PRINTS" id="PR01248">
    <property type="entry name" value="TYPE1KERATIN"/>
</dbReference>
<dbReference type="GO" id="GO:0099184">
    <property type="term" value="F:structural constituent of postsynaptic intermediate filament cytoskeleton"/>
    <property type="evidence" value="ECO:0007669"/>
    <property type="project" value="TreeGrafter"/>
</dbReference>
<feature type="compositionally biased region" description="Low complexity" evidence="11">
    <location>
        <begin position="719"/>
        <end position="730"/>
    </location>
</feature>
<keyword evidence="7" id="KW-0206">Cytoskeleton</keyword>
<comment type="subcellular location">
    <subcellularLocation>
        <location evidence="2">Cell projection</location>
        <location evidence="2">Axon</location>
    </subcellularLocation>
    <subcellularLocation>
        <location evidence="1">Cytoplasm</location>
        <location evidence="1">Cytoskeleton</location>
    </subcellularLocation>
</comment>
<dbReference type="SUPFAM" id="SSF64593">
    <property type="entry name" value="Intermediate filament protein, coiled coil region"/>
    <property type="match status" value="2"/>
</dbReference>
<dbReference type="InterPro" id="IPR018039">
    <property type="entry name" value="IF_conserved"/>
</dbReference>
<evidence type="ECO:0000259" key="12">
    <source>
        <dbReference type="PROSITE" id="PS51842"/>
    </source>
</evidence>
<dbReference type="Gene3D" id="1.20.5.1160">
    <property type="entry name" value="Vasodilator-stimulated phosphoprotein"/>
    <property type="match status" value="1"/>
</dbReference>
<feature type="region of interest" description="Disordered" evidence="11">
    <location>
        <begin position="1"/>
        <end position="53"/>
    </location>
</feature>
<dbReference type="GO" id="GO:0005883">
    <property type="term" value="C:neurofilament"/>
    <property type="evidence" value="ECO:0007669"/>
    <property type="project" value="TreeGrafter"/>
</dbReference>
<dbReference type="GO" id="GO:0030424">
    <property type="term" value="C:axon"/>
    <property type="evidence" value="ECO:0007669"/>
    <property type="project" value="UniProtKB-SubCell"/>
</dbReference>
<feature type="compositionally biased region" description="Acidic residues" evidence="11">
    <location>
        <begin position="458"/>
        <end position="477"/>
    </location>
</feature>
<evidence type="ECO:0000256" key="7">
    <source>
        <dbReference type="ARBA" id="ARBA00023212"/>
    </source>
</evidence>
<dbReference type="PROSITE" id="PS00226">
    <property type="entry name" value="IF_ROD_1"/>
    <property type="match status" value="1"/>
</dbReference>
<dbReference type="InterPro" id="IPR002957">
    <property type="entry name" value="Keratin_I"/>
</dbReference>
<evidence type="ECO:0000313" key="13">
    <source>
        <dbReference type="Ensembl" id="ENSHCOP00000003693.1"/>
    </source>
</evidence>
<dbReference type="GO" id="GO:0045110">
    <property type="term" value="P:intermediate filament bundle assembly"/>
    <property type="evidence" value="ECO:0007669"/>
    <property type="project" value="TreeGrafter"/>
</dbReference>
<reference evidence="13" key="2">
    <citation type="submission" date="2025-09" db="UniProtKB">
        <authorList>
            <consortium name="Ensembl"/>
        </authorList>
    </citation>
    <scope>IDENTIFICATION</scope>
</reference>
<dbReference type="AlphaFoldDB" id="A0A3Q2XH32"/>
<feature type="compositionally biased region" description="Low complexity" evidence="11">
    <location>
        <begin position="654"/>
        <end position="690"/>
    </location>
</feature>
<feature type="compositionally biased region" description="Polar residues" evidence="11">
    <location>
        <begin position="543"/>
        <end position="552"/>
    </location>
</feature>
<keyword evidence="5 9" id="KW-0403">Intermediate filament</keyword>
<accession>A0A3Q2XH32</accession>
<proteinExistence type="inferred from homology"/>
<feature type="compositionally biased region" description="Basic and acidic residues" evidence="11">
    <location>
        <begin position="747"/>
        <end position="763"/>
    </location>
</feature>
<feature type="domain" description="IF rod" evidence="12">
    <location>
        <begin position="81"/>
        <end position="392"/>
    </location>
</feature>
<feature type="coiled-coil region" evidence="10">
    <location>
        <begin position="99"/>
        <end position="224"/>
    </location>
</feature>
<evidence type="ECO:0000256" key="8">
    <source>
        <dbReference type="ARBA" id="ARBA00023273"/>
    </source>
</evidence>
<keyword evidence="6 10" id="KW-0175">Coiled coil</keyword>
<feature type="compositionally biased region" description="Polar residues" evidence="11">
    <location>
        <begin position="34"/>
        <end position="48"/>
    </location>
</feature>
<keyword evidence="3" id="KW-0963">Cytoplasm</keyword>
<evidence type="ECO:0000256" key="3">
    <source>
        <dbReference type="ARBA" id="ARBA00022490"/>
    </source>
</evidence>
<protein>
    <submittedName>
        <fullName evidence="13">Neurofilament medium chain a</fullName>
    </submittedName>
</protein>
<dbReference type="Gene3D" id="1.20.5.170">
    <property type="match status" value="1"/>
</dbReference>
<evidence type="ECO:0000256" key="10">
    <source>
        <dbReference type="SAM" id="Coils"/>
    </source>
</evidence>
<evidence type="ECO:0000256" key="9">
    <source>
        <dbReference type="RuleBase" id="RU000685"/>
    </source>
</evidence>
<evidence type="ECO:0000256" key="6">
    <source>
        <dbReference type="ARBA" id="ARBA00023054"/>
    </source>
</evidence>
<sequence>MDAIGSPFRRVTDSRASSYSYSRSVAGPSAGGYRSQTWSRTSPASGVSVSYKRGANKPRLDTFELSQSSLLSAESSRRSNEKEQLQGLNDRFAVYIDKVHYLEQQNKQIEDEIQALRHQQVSRSQLGDLFDQELQELRATLEQIHRDKAQIQLDSDHLEDDIQRLRERLDEEARIREDTEAIIRVLKKEAGDSDMLKSELEKKVQSLQDEIAFIRNNHDEEVNELLGHIQAAQVTVERRDPQRADITEALREIRSELEGHSDKNLEQVESWFMCHYAKLNEASEQNKDAIKSARDEISDYRRQLQSKTVELESVRGTRDSLERQLGDIEDRHNSDLASLQETIHQLDNELKSTKWEMARHLREYQDLLNVKMALDIEIAAYRKLLEGEETHFSTFAHRPAVSSTRISISKSEPPRMKVQHKFVEEIIEETRVEDDKADMEDALDQITQKLSATLEGSGGEEDEEEGEEDGEVEEEEVVTATAAKVSLKAPAKEEEGDDEEDGEEEEEAGEGDEEQNEEDEDEDNKEEEEAGDEEAVVEETVLCSKSQESNTIPGKVKAGEEEEASEEEADATEDEDKASKDGDDEEEKADADQGKKEDEKVAVEDIVTETIVAKVHVQKTEAAKPEELTKPDSLKPESPKGGSPKSESPKAESLKAASPKSESPKAGSPKSESPKAASPKSESPKAGSPKTESPKATSPKPESPKAESPKSESPKPGSPKETSPKTTPPKAESPKPEATKPASPTKDSPKAGSPKEESPKSEFPKSVSPKEGSPKAGSPKEESPKSESPKPGSPKEDSPKAGSPNAESPKSESAKPDSPKTESTKPDTSKPAEDIKSDTTDDKKTKDAAMNGDLDKSSPKEEEKKRGEETDVIINGVDESPVKDDGNQKVVITKTVETITTGGDGLQQVTKSVTVTETVKEVEDVLQEKFVSTIKTEKHSSQSIKQVTEGD</sequence>
<keyword evidence="4" id="KW-0597">Phosphoprotein</keyword>
<name>A0A3Q2XH32_HIPCM</name>
<evidence type="ECO:0000256" key="5">
    <source>
        <dbReference type="ARBA" id="ARBA00022754"/>
    </source>
</evidence>
<feature type="compositionally biased region" description="Basic and acidic residues" evidence="11">
    <location>
        <begin position="778"/>
        <end position="799"/>
    </location>
</feature>
<evidence type="ECO:0000256" key="1">
    <source>
        <dbReference type="ARBA" id="ARBA00004245"/>
    </source>
</evidence>
<dbReference type="PANTHER" id="PTHR23214">
    <property type="entry name" value="NEUROFILAMENT TRIPLET H PROTEIN"/>
    <property type="match status" value="1"/>
</dbReference>
<feature type="coiled-coil region" evidence="10">
    <location>
        <begin position="276"/>
        <end position="363"/>
    </location>
</feature>
<dbReference type="GO" id="GO:0061564">
    <property type="term" value="P:axon development"/>
    <property type="evidence" value="ECO:0007669"/>
    <property type="project" value="TreeGrafter"/>
</dbReference>
<evidence type="ECO:0000256" key="2">
    <source>
        <dbReference type="ARBA" id="ARBA00004489"/>
    </source>
</evidence>
<dbReference type="SMART" id="SM01391">
    <property type="entry name" value="Filament"/>
    <property type="match status" value="1"/>
</dbReference>
<dbReference type="Proteomes" id="UP000264820">
    <property type="component" value="Unplaced"/>
</dbReference>
<feature type="compositionally biased region" description="Basic and acidic residues" evidence="11">
    <location>
        <begin position="590"/>
        <end position="603"/>
    </location>
</feature>
<dbReference type="PROSITE" id="PS51842">
    <property type="entry name" value="IF_ROD_2"/>
    <property type="match status" value="1"/>
</dbReference>
<dbReference type="STRING" id="109280.ENSHCOP00000003693"/>
<keyword evidence="14" id="KW-1185">Reference proteome</keyword>
<dbReference type="OMA" id="WIRIARF"/>
<organism evidence="13 14">
    <name type="scientific">Hippocampus comes</name>
    <name type="common">Tiger tail seahorse</name>
    <dbReference type="NCBI Taxonomy" id="109280"/>
    <lineage>
        <taxon>Eukaryota</taxon>
        <taxon>Metazoa</taxon>
        <taxon>Chordata</taxon>
        <taxon>Craniata</taxon>
        <taxon>Vertebrata</taxon>
        <taxon>Euteleostomi</taxon>
        <taxon>Actinopterygii</taxon>
        <taxon>Neopterygii</taxon>
        <taxon>Teleostei</taxon>
        <taxon>Neoteleostei</taxon>
        <taxon>Acanthomorphata</taxon>
        <taxon>Syngnathiaria</taxon>
        <taxon>Syngnathiformes</taxon>
        <taxon>Syngnathoidei</taxon>
        <taxon>Syngnathidae</taxon>
        <taxon>Hippocampus</taxon>
    </lineage>
</organism>
<evidence type="ECO:0000256" key="11">
    <source>
        <dbReference type="SAM" id="MobiDB-lite"/>
    </source>
</evidence>
<feature type="compositionally biased region" description="Basic and acidic residues" evidence="11">
    <location>
        <begin position="618"/>
        <end position="638"/>
    </location>
</feature>
<feature type="compositionally biased region" description="Basic and acidic residues" evidence="11">
    <location>
        <begin position="702"/>
        <end position="713"/>
    </location>
</feature>
<dbReference type="FunFam" id="1.20.5.1160:FF:000001">
    <property type="entry name" value="Keratin type II"/>
    <property type="match status" value="1"/>
</dbReference>
<comment type="similarity">
    <text evidence="9">Belongs to the intermediate filament family.</text>
</comment>
<dbReference type="InterPro" id="IPR039008">
    <property type="entry name" value="IF_rod_dom"/>
</dbReference>
<keyword evidence="8" id="KW-0966">Cell projection</keyword>
<dbReference type="Ensembl" id="ENSHCOT00000008307.1">
    <property type="protein sequence ID" value="ENSHCOP00000003693.1"/>
    <property type="gene ID" value="ENSHCOG00000005056.1"/>
</dbReference>
<dbReference type="PANTHER" id="PTHR23214:SF1">
    <property type="entry name" value="NEUROFILAMENT HEAVY POLYPEPTIDE"/>
    <property type="match status" value="1"/>
</dbReference>
<reference evidence="13" key="1">
    <citation type="submission" date="2025-08" db="UniProtKB">
        <authorList>
            <consortium name="Ensembl"/>
        </authorList>
    </citation>
    <scope>IDENTIFICATION</scope>
</reference>
<feature type="compositionally biased region" description="Basic and acidic residues" evidence="11">
    <location>
        <begin position="809"/>
        <end position="869"/>
    </location>
</feature>
<evidence type="ECO:0000313" key="14">
    <source>
        <dbReference type="Proteomes" id="UP000264820"/>
    </source>
</evidence>
<evidence type="ECO:0000256" key="4">
    <source>
        <dbReference type="ARBA" id="ARBA00022553"/>
    </source>
</evidence>
<feature type="region of interest" description="Disordered" evidence="11">
    <location>
        <begin position="451"/>
        <end position="603"/>
    </location>
</feature>
<feature type="compositionally biased region" description="Acidic residues" evidence="11">
    <location>
        <begin position="494"/>
        <end position="537"/>
    </location>
</feature>
<dbReference type="FunFam" id="1.20.5.170:FF:000002">
    <property type="entry name" value="Type I keratin KA11"/>
    <property type="match status" value="1"/>
</dbReference>
<feature type="compositionally biased region" description="Acidic residues" evidence="11">
    <location>
        <begin position="560"/>
        <end position="589"/>
    </location>
</feature>
<feature type="region of interest" description="Disordered" evidence="11">
    <location>
        <begin position="616"/>
        <end position="885"/>
    </location>
</feature>
<dbReference type="Gene3D" id="1.20.5.500">
    <property type="entry name" value="Single helix bin"/>
    <property type="match status" value="1"/>
</dbReference>